<dbReference type="RefSeq" id="WP_194107446.1">
    <property type="nucleotide sequence ID" value="NZ_JADFFM010000002.1"/>
</dbReference>
<evidence type="ECO:0000256" key="2">
    <source>
        <dbReference type="ARBA" id="ARBA00023015"/>
    </source>
</evidence>
<dbReference type="InterPro" id="IPR013324">
    <property type="entry name" value="RNA_pol_sigma_r3/r4-like"/>
</dbReference>
<dbReference type="InterPro" id="IPR039425">
    <property type="entry name" value="RNA_pol_sigma-70-like"/>
</dbReference>
<dbReference type="InterPro" id="IPR036388">
    <property type="entry name" value="WH-like_DNA-bd_sf"/>
</dbReference>
<protein>
    <submittedName>
        <fullName evidence="8">Sigma-70 family RNA polymerase sigma factor</fullName>
    </submittedName>
</protein>
<dbReference type="EMBL" id="JADFFM010000002">
    <property type="protein sequence ID" value="MBE9668014.1"/>
    <property type="molecule type" value="Genomic_DNA"/>
</dbReference>
<dbReference type="Gene3D" id="1.10.1740.10">
    <property type="match status" value="1"/>
</dbReference>
<dbReference type="Proteomes" id="UP000632774">
    <property type="component" value="Unassembled WGS sequence"/>
</dbReference>
<evidence type="ECO:0000313" key="9">
    <source>
        <dbReference type="Proteomes" id="UP000632774"/>
    </source>
</evidence>
<dbReference type="SUPFAM" id="SSF88946">
    <property type="entry name" value="Sigma2 domain of RNA polymerase sigma factors"/>
    <property type="match status" value="1"/>
</dbReference>
<dbReference type="PANTHER" id="PTHR43133:SF8">
    <property type="entry name" value="RNA POLYMERASE SIGMA FACTOR HI_1459-RELATED"/>
    <property type="match status" value="1"/>
</dbReference>
<evidence type="ECO:0000256" key="5">
    <source>
        <dbReference type="ARBA" id="ARBA00023163"/>
    </source>
</evidence>
<dbReference type="Pfam" id="PF04542">
    <property type="entry name" value="Sigma70_r2"/>
    <property type="match status" value="1"/>
</dbReference>
<evidence type="ECO:0000256" key="4">
    <source>
        <dbReference type="ARBA" id="ARBA00023125"/>
    </source>
</evidence>
<gene>
    <name evidence="8" type="ORF">IRJ18_16715</name>
</gene>
<dbReference type="Gene3D" id="1.10.10.10">
    <property type="entry name" value="Winged helix-like DNA-binding domain superfamily/Winged helix DNA-binding domain"/>
    <property type="match status" value="1"/>
</dbReference>
<sequence>MSVFRPTVKYDESADLKLLNSYRANGDLAVLGKLYQPYMGLVYGVCLKYLKDEEQCKDAVMQIFEELIDKVSRHEIKQFRGWLYVLTRNYCLMQLRSEKKMDVVSMDDVMENTFVLHPEDEDKEETMKQLERCMEKLPAAQKESVNLFYYKDKCYKEISEQTGYTLNEVKSYIQNGKRNLKICLEKHSER</sequence>
<keyword evidence="9" id="KW-1185">Reference proteome</keyword>
<organism evidence="8 9">
    <name type="scientific">Mucilaginibacter boryungensis</name>
    <dbReference type="NCBI Taxonomy" id="768480"/>
    <lineage>
        <taxon>Bacteria</taxon>
        <taxon>Pseudomonadati</taxon>
        <taxon>Bacteroidota</taxon>
        <taxon>Sphingobacteriia</taxon>
        <taxon>Sphingobacteriales</taxon>
        <taxon>Sphingobacteriaceae</taxon>
        <taxon>Mucilaginibacter</taxon>
    </lineage>
</organism>
<reference evidence="8 9" key="1">
    <citation type="submission" date="2020-10" db="EMBL/GenBank/DDBJ databases">
        <title>Mucilaginibacter mali sp. nov., isolated from rhizosphere soil of apple orchard.</title>
        <authorList>
            <person name="Lee J.-S."/>
            <person name="Kim H.S."/>
            <person name="Kim J.-S."/>
        </authorList>
    </citation>
    <scope>NUCLEOTIDE SEQUENCE [LARGE SCALE GENOMIC DNA]</scope>
    <source>
        <strain evidence="8 9">KCTC 23157</strain>
    </source>
</reference>
<evidence type="ECO:0000259" key="7">
    <source>
        <dbReference type="Pfam" id="PF08281"/>
    </source>
</evidence>
<evidence type="ECO:0000259" key="6">
    <source>
        <dbReference type="Pfam" id="PF04542"/>
    </source>
</evidence>
<keyword evidence="2" id="KW-0805">Transcription regulation</keyword>
<name>A0ABR9XLU0_9SPHI</name>
<evidence type="ECO:0000313" key="8">
    <source>
        <dbReference type="EMBL" id="MBE9668014.1"/>
    </source>
</evidence>
<dbReference type="InterPro" id="IPR007627">
    <property type="entry name" value="RNA_pol_sigma70_r2"/>
</dbReference>
<feature type="domain" description="RNA polymerase sigma factor 70 region 4 type 2" evidence="7">
    <location>
        <begin position="129"/>
        <end position="180"/>
    </location>
</feature>
<comment type="similarity">
    <text evidence="1">Belongs to the sigma-70 factor family. ECF subfamily.</text>
</comment>
<dbReference type="Pfam" id="PF08281">
    <property type="entry name" value="Sigma70_r4_2"/>
    <property type="match status" value="1"/>
</dbReference>
<keyword evidence="4" id="KW-0238">DNA-binding</keyword>
<dbReference type="SUPFAM" id="SSF88659">
    <property type="entry name" value="Sigma3 and sigma4 domains of RNA polymerase sigma factors"/>
    <property type="match status" value="1"/>
</dbReference>
<evidence type="ECO:0000256" key="1">
    <source>
        <dbReference type="ARBA" id="ARBA00010641"/>
    </source>
</evidence>
<dbReference type="PANTHER" id="PTHR43133">
    <property type="entry name" value="RNA POLYMERASE ECF-TYPE SIGMA FACTO"/>
    <property type="match status" value="1"/>
</dbReference>
<dbReference type="InterPro" id="IPR013249">
    <property type="entry name" value="RNA_pol_sigma70_r4_t2"/>
</dbReference>
<keyword evidence="5" id="KW-0804">Transcription</keyword>
<comment type="caution">
    <text evidence="8">The sequence shown here is derived from an EMBL/GenBank/DDBJ whole genome shotgun (WGS) entry which is preliminary data.</text>
</comment>
<keyword evidence="3" id="KW-0731">Sigma factor</keyword>
<feature type="domain" description="RNA polymerase sigma-70 region 2" evidence="6">
    <location>
        <begin position="34"/>
        <end position="100"/>
    </location>
</feature>
<dbReference type="NCBIfam" id="TIGR02937">
    <property type="entry name" value="sigma70-ECF"/>
    <property type="match status" value="1"/>
</dbReference>
<accession>A0ABR9XLU0</accession>
<evidence type="ECO:0000256" key="3">
    <source>
        <dbReference type="ARBA" id="ARBA00023082"/>
    </source>
</evidence>
<proteinExistence type="inferred from homology"/>
<dbReference type="InterPro" id="IPR013325">
    <property type="entry name" value="RNA_pol_sigma_r2"/>
</dbReference>
<dbReference type="InterPro" id="IPR014284">
    <property type="entry name" value="RNA_pol_sigma-70_dom"/>
</dbReference>